<proteinExistence type="predicted"/>
<name>A0A1S2PA65_9ACTN</name>
<feature type="region of interest" description="Disordered" evidence="1">
    <location>
        <begin position="1"/>
        <end position="166"/>
    </location>
</feature>
<dbReference type="AlphaFoldDB" id="A0A1S2PA65"/>
<feature type="compositionally biased region" description="Pro residues" evidence="1">
    <location>
        <begin position="128"/>
        <end position="140"/>
    </location>
</feature>
<evidence type="ECO:0000256" key="1">
    <source>
        <dbReference type="SAM" id="MobiDB-lite"/>
    </source>
</evidence>
<protein>
    <recommendedName>
        <fullName evidence="4">Gram-positive cocci surface proteins LPxTG domain-containing protein</fullName>
    </recommendedName>
</protein>
<dbReference type="Proteomes" id="UP000179642">
    <property type="component" value="Unassembled WGS sequence"/>
</dbReference>
<comment type="caution">
    <text evidence="2">The sequence shown here is derived from an EMBL/GenBank/DDBJ whole genome shotgun (WGS) entry which is preliminary data.</text>
</comment>
<reference evidence="2 3" key="1">
    <citation type="submission" date="2016-10" db="EMBL/GenBank/DDBJ databases">
        <title>Genome sequence of Streptomyces sp. MUSC 1.</title>
        <authorList>
            <person name="Lee L.-H."/>
            <person name="Ser H.-L."/>
            <person name="Law J.W.-F."/>
        </authorList>
    </citation>
    <scope>NUCLEOTIDE SEQUENCE [LARGE SCALE GENOMIC DNA]</scope>
    <source>
        <strain evidence="2 3">MUSC 1</strain>
    </source>
</reference>
<dbReference type="EMBL" id="MLYO01000089">
    <property type="protein sequence ID" value="OIJ90570.1"/>
    <property type="molecule type" value="Genomic_DNA"/>
</dbReference>
<evidence type="ECO:0000313" key="3">
    <source>
        <dbReference type="Proteomes" id="UP000179642"/>
    </source>
</evidence>
<gene>
    <name evidence="2" type="ORF">BIV23_40680</name>
</gene>
<evidence type="ECO:0008006" key="4">
    <source>
        <dbReference type="Google" id="ProtNLM"/>
    </source>
</evidence>
<organism evidence="2 3">
    <name type="scientific">Streptomyces monashensis</name>
    <dbReference type="NCBI Taxonomy" id="1678012"/>
    <lineage>
        <taxon>Bacteria</taxon>
        <taxon>Bacillati</taxon>
        <taxon>Actinomycetota</taxon>
        <taxon>Actinomycetes</taxon>
        <taxon>Kitasatosporales</taxon>
        <taxon>Streptomycetaceae</taxon>
        <taxon>Streptomyces</taxon>
    </lineage>
</organism>
<keyword evidence="3" id="KW-1185">Reference proteome</keyword>
<evidence type="ECO:0000313" key="2">
    <source>
        <dbReference type="EMBL" id="OIJ90570.1"/>
    </source>
</evidence>
<sequence length="194" mass="19954">MRAIERAEGATQMARRMTGELSAPAHTTDDSPSRVSATHKAESSHRFSSGGHGDDDPGNAPARGGHGDDDPGNGPSRGGHGDDDPGNAPAQGSYGDDDPNQQPSQGSYGEDEPTPEPSHGSYGDDEPTPTPPEPPQPQPTQPVHHDDTPPPAHEPPEMAHTGTDGTLAALAASGTLLAAGTALYRRGRRAASQK</sequence>
<accession>A0A1S2PA65</accession>